<feature type="region of interest" description="Disordered" evidence="1">
    <location>
        <begin position="33"/>
        <end position="62"/>
    </location>
</feature>
<evidence type="ECO:0000256" key="1">
    <source>
        <dbReference type="SAM" id="MobiDB-lite"/>
    </source>
</evidence>
<dbReference type="Proteomes" id="UP000799539">
    <property type="component" value="Unassembled WGS sequence"/>
</dbReference>
<keyword evidence="3" id="KW-1185">Reference proteome</keyword>
<dbReference type="OrthoDB" id="3800738at2759"/>
<sequence length="244" mass="27127">MTINLPGPPPTEPMAQQHSVLCPPNVPLMASSNSSLPLSPPAVTPEQEHLTGSSLQCPPKRSLETQSIKSSIELKHRLSATYRALGDPKVLENILYFLDSRTLLRCPGVSRFWLEVIVNSPLLRRHLWIDPSPQPGRNSEPYINPFLTTFRSNLAINAFVKREYSDATDFVLRFARKNKLLKLKLGGGSWMDMMVFLPSERAVGALTVQVEDDDVPCIYDVIPVEIDWGQTVKLGALVDLVLAS</sequence>
<name>A0A6A6FV08_9PEZI</name>
<proteinExistence type="predicted"/>
<gene>
    <name evidence="2" type="ORF">CERZMDRAFT_93227</name>
</gene>
<protein>
    <submittedName>
        <fullName evidence="2">Uncharacterized protein</fullName>
    </submittedName>
</protein>
<reference evidence="2" key="1">
    <citation type="journal article" date="2020" name="Stud. Mycol.">
        <title>101 Dothideomycetes genomes: a test case for predicting lifestyles and emergence of pathogens.</title>
        <authorList>
            <person name="Haridas S."/>
            <person name="Albert R."/>
            <person name="Binder M."/>
            <person name="Bloem J."/>
            <person name="Labutti K."/>
            <person name="Salamov A."/>
            <person name="Andreopoulos B."/>
            <person name="Baker S."/>
            <person name="Barry K."/>
            <person name="Bills G."/>
            <person name="Bluhm B."/>
            <person name="Cannon C."/>
            <person name="Castanera R."/>
            <person name="Culley D."/>
            <person name="Daum C."/>
            <person name="Ezra D."/>
            <person name="Gonzalez J."/>
            <person name="Henrissat B."/>
            <person name="Kuo A."/>
            <person name="Liang C."/>
            <person name="Lipzen A."/>
            <person name="Lutzoni F."/>
            <person name="Magnuson J."/>
            <person name="Mondo S."/>
            <person name="Nolan M."/>
            <person name="Ohm R."/>
            <person name="Pangilinan J."/>
            <person name="Park H.-J."/>
            <person name="Ramirez L."/>
            <person name="Alfaro M."/>
            <person name="Sun H."/>
            <person name="Tritt A."/>
            <person name="Yoshinaga Y."/>
            <person name="Zwiers L.-H."/>
            <person name="Turgeon B."/>
            <person name="Goodwin S."/>
            <person name="Spatafora J."/>
            <person name="Crous P."/>
            <person name="Grigoriev I."/>
        </authorList>
    </citation>
    <scope>NUCLEOTIDE SEQUENCE</scope>
    <source>
        <strain evidence="2">SCOH1-5</strain>
    </source>
</reference>
<dbReference type="EMBL" id="ML992663">
    <property type="protein sequence ID" value="KAF2217174.1"/>
    <property type="molecule type" value="Genomic_DNA"/>
</dbReference>
<dbReference type="InterPro" id="IPR036047">
    <property type="entry name" value="F-box-like_dom_sf"/>
</dbReference>
<organism evidence="2 3">
    <name type="scientific">Cercospora zeae-maydis SCOH1-5</name>
    <dbReference type="NCBI Taxonomy" id="717836"/>
    <lineage>
        <taxon>Eukaryota</taxon>
        <taxon>Fungi</taxon>
        <taxon>Dikarya</taxon>
        <taxon>Ascomycota</taxon>
        <taxon>Pezizomycotina</taxon>
        <taxon>Dothideomycetes</taxon>
        <taxon>Dothideomycetidae</taxon>
        <taxon>Mycosphaerellales</taxon>
        <taxon>Mycosphaerellaceae</taxon>
        <taxon>Cercospora</taxon>
    </lineage>
</organism>
<evidence type="ECO:0000313" key="3">
    <source>
        <dbReference type="Proteomes" id="UP000799539"/>
    </source>
</evidence>
<accession>A0A6A6FV08</accession>
<dbReference type="SUPFAM" id="SSF81383">
    <property type="entry name" value="F-box domain"/>
    <property type="match status" value="1"/>
</dbReference>
<evidence type="ECO:0000313" key="2">
    <source>
        <dbReference type="EMBL" id="KAF2217174.1"/>
    </source>
</evidence>
<dbReference type="AlphaFoldDB" id="A0A6A6FV08"/>